<dbReference type="PIRSF" id="PIRSF006648">
    <property type="entry name" value="DrrB"/>
    <property type="match status" value="1"/>
</dbReference>
<feature type="transmembrane region" description="Helical" evidence="6">
    <location>
        <begin position="42"/>
        <end position="67"/>
    </location>
</feature>
<comment type="caution">
    <text evidence="8">The sequence shown here is derived from an EMBL/GenBank/DDBJ whole genome shotgun (WGS) entry which is preliminary data.</text>
</comment>
<dbReference type="InterPro" id="IPR013525">
    <property type="entry name" value="ABC2_TM"/>
</dbReference>
<evidence type="ECO:0000256" key="3">
    <source>
        <dbReference type="ARBA" id="ARBA00022989"/>
    </source>
</evidence>
<dbReference type="Pfam" id="PF01061">
    <property type="entry name" value="ABC2_membrane"/>
    <property type="match status" value="1"/>
</dbReference>
<protein>
    <submittedName>
        <fullName evidence="8">ABC transporter</fullName>
    </submittedName>
</protein>
<dbReference type="EMBL" id="BLPF01000001">
    <property type="protein sequence ID" value="GFJ75858.1"/>
    <property type="molecule type" value="Genomic_DNA"/>
</dbReference>
<feature type="transmembrane region" description="Helical" evidence="6">
    <location>
        <begin position="156"/>
        <end position="174"/>
    </location>
</feature>
<dbReference type="RefSeq" id="WP_173052432.1">
    <property type="nucleotide sequence ID" value="NZ_BAABGO010000007.1"/>
</dbReference>
<dbReference type="PANTHER" id="PTHR43229:SF3">
    <property type="entry name" value="ABC-TYPE MULTIDRUG TRANSPORT SYSTEM, PERMEASE COMPONENT"/>
    <property type="match status" value="1"/>
</dbReference>
<proteinExistence type="predicted"/>
<feature type="transmembrane region" description="Helical" evidence="6">
    <location>
        <begin position="210"/>
        <end position="229"/>
    </location>
</feature>
<name>A0A6V8K0T7_9ACTN</name>
<keyword evidence="5" id="KW-0046">Antibiotic resistance</keyword>
<keyword evidence="3 6" id="KW-1133">Transmembrane helix</keyword>
<feature type="transmembrane region" description="Helical" evidence="6">
    <location>
        <begin position="120"/>
        <end position="144"/>
    </location>
</feature>
<feature type="domain" description="ABC-2 type transporter transmembrane" evidence="7">
    <location>
        <begin position="2"/>
        <end position="200"/>
    </location>
</feature>
<dbReference type="GO" id="GO:0043190">
    <property type="term" value="C:ATP-binding cassette (ABC) transporter complex"/>
    <property type="evidence" value="ECO:0007669"/>
    <property type="project" value="InterPro"/>
</dbReference>
<keyword evidence="9" id="KW-1185">Reference proteome</keyword>
<dbReference type="InterPro" id="IPR051784">
    <property type="entry name" value="Nod_factor_ABC_transporter"/>
</dbReference>
<evidence type="ECO:0000256" key="1">
    <source>
        <dbReference type="ARBA" id="ARBA00004141"/>
    </source>
</evidence>
<keyword evidence="4 6" id="KW-0472">Membrane</keyword>
<sequence length="236" mass="25464">MELKRLPRNRRVLIFSMLMPAVLLLVFGGLNKGQDLNGVDASAYIMVSLGVFGSMTSVMGRGGSIAVERGIGWNRQLRLTPLRPSRYVAIKVATSLLMAVPPLVVVYLIGALALGVHLSAATWLLVFVGSWLGALPFAALGVVIGYIATPDSVQQISALLYMLLAAFGGLWVPVEVMPRLMRDIAEFTPAYWVGQLARNPLFHGSLDPRALLVLLAWAVGLGAIALRRFRADTARA</sequence>
<dbReference type="PANTHER" id="PTHR43229">
    <property type="entry name" value="NODULATION PROTEIN J"/>
    <property type="match status" value="1"/>
</dbReference>
<dbReference type="AlphaFoldDB" id="A0A6V8K0T7"/>
<evidence type="ECO:0000256" key="2">
    <source>
        <dbReference type="ARBA" id="ARBA00022692"/>
    </source>
</evidence>
<dbReference type="InterPro" id="IPR000412">
    <property type="entry name" value="ABC_2_transport"/>
</dbReference>
<reference evidence="8 9" key="1">
    <citation type="submission" date="2020-03" db="EMBL/GenBank/DDBJ databases">
        <title>Whole genome shotgun sequence of Phytohabitans houttuyneae NBRC 108639.</title>
        <authorList>
            <person name="Komaki H."/>
            <person name="Tamura T."/>
        </authorList>
    </citation>
    <scope>NUCLEOTIDE SEQUENCE [LARGE SCALE GENOMIC DNA]</scope>
    <source>
        <strain evidence="8 9">NBRC 108639</strain>
    </source>
</reference>
<reference evidence="8 9" key="2">
    <citation type="submission" date="2020-03" db="EMBL/GenBank/DDBJ databases">
        <authorList>
            <person name="Ichikawa N."/>
            <person name="Kimura A."/>
            <person name="Kitahashi Y."/>
            <person name="Uohara A."/>
        </authorList>
    </citation>
    <scope>NUCLEOTIDE SEQUENCE [LARGE SCALE GENOMIC DNA]</scope>
    <source>
        <strain evidence="8 9">NBRC 108639</strain>
    </source>
</reference>
<feature type="transmembrane region" description="Helical" evidence="6">
    <location>
        <begin position="88"/>
        <end position="114"/>
    </location>
</feature>
<evidence type="ECO:0000313" key="9">
    <source>
        <dbReference type="Proteomes" id="UP000482800"/>
    </source>
</evidence>
<dbReference type="GO" id="GO:0140359">
    <property type="term" value="F:ABC-type transporter activity"/>
    <property type="evidence" value="ECO:0007669"/>
    <property type="project" value="InterPro"/>
</dbReference>
<evidence type="ECO:0000256" key="5">
    <source>
        <dbReference type="ARBA" id="ARBA00023251"/>
    </source>
</evidence>
<dbReference type="GO" id="GO:0046677">
    <property type="term" value="P:response to antibiotic"/>
    <property type="evidence" value="ECO:0007669"/>
    <property type="project" value="UniProtKB-KW"/>
</dbReference>
<evidence type="ECO:0000256" key="6">
    <source>
        <dbReference type="SAM" id="Phobius"/>
    </source>
</evidence>
<evidence type="ECO:0000259" key="7">
    <source>
        <dbReference type="Pfam" id="PF01061"/>
    </source>
</evidence>
<organism evidence="8 9">
    <name type="scientific">Phytohabitans houttuyneae</name>
    <dbReference type="NCBI Taxonomy" id="1076126"/>
    <lineage>
        <taxon>Bacteria</taxon>
        <taxon>Bacillati</taxon>
        <taxon>Actinomycetota</taxon>
        <taxon>Actinomycetes</taxon>
        <taxon>Micromonosporales</taxon>
        <taxon>Micromonosporaceae</taxon>
    </lineage>
</organism>
<evidence type="ECO:0000256" key="4">
    <source>
        <dbReference type="ARBA" id="ARBA00023136"/>
    </source>
</evidence>
<comment type="subcellular location">
    <subcellularLocation>
        <location evidence="1">Membrane</location>
        <topology evidence="1">Multi-pass membrane protein</topology>
    </subcellularLocation>
</comment>
<keyword evidence="2 6" id="KW-0812">Transmembrane</keyword>
<gene>
    <name evidence="8" type="ORF">Phou_000380</name>
</gene>
<accession>A0A6V8K0T7</accession>
<feature type="transmembrane region" description="Helical" evidence="6">
    <location>
        <begin position="12"/>
        <end position="30"/>
    </location>
</feature>
<evidence type="ECO:0000313" key="8">
    <source>
        <dbReference type="EMBL" id="GFJ75858.1"/>
    </source>
</evidence>
<dbReference type="Proteomes" id="UP000482800">
    <property type="component" value="Unassembled WGS sequence"/>
</dbReference>